<dbReference type="EMBL" id="JARJCM010000011">
    <property type="protein sequence ID" value="KAJ7042819.1"/>
    <property type="molecule type" value="Genomic_DNA"/>
</dbReference>
<dbReference type="AlphaFoldDB" id="A0AAD6XEZ0"/>
<dbReference type="Proteomes" id="UP001218188">
    <property type="component" value="Unassembled WGS sequence"/>
</dbReference>
<protein>
    <submittedName>
        <fullName evidence="1">Uncharacterized protein</fullName>
    </submittedName>
</protein>
<gene>
    <name evidence="1" type="ORF">C8F04DRAFT_55164</name>
</gene>
<keyword evidence="2" id="KW-1185">Reference proteome</keyword>
<name>A0AAD6XEZ0_9AGAR</name>
<organism evidence="1 2">
    <name type="scientific">Mycena alexandri</name>
    <dbReference type="NCBI Taxonomy" id="1745969"/>
    <lineage>
        <taxon>Eukaryota</taxon>
        <taxon>Fungi</taxon>
        <taxon>Dikarya</taxon>
        <taxon>Basidiomycota</taxon>
        <taxon>Agaricomycotina</taxon>
        <taxon>Agaricomycetes</taxon>
        <taxon>Agaricomycetidae</taxon>
        <taxon>Agaricales</taxon>
        <taxon>Marasmiineae</taxon>
        <taxon>Mycenaceae</taxon>
        <taxon>Mycena</taxon>
    </lineage>
</organism>
<reference evidence="1" key="1">
    <citation type="submission" date="2023-03" db="EMBL/GenBank/DDBJ databases">
        <title>Massive genome expansion in bonnet fungi (Mycena s.s.) driven by repeated elements and novel gene families across ecological guilds.</title>
        <authorList>
            <consortium name="Lawrence Berkeley National Laboratory"/>
            <person name="Harder C.B."/>
            <person name="Miyauchi S."/>
            <person name="Viragh M."/>
            <person name="Kuo A."/>
            <person name="Thoen E."/>
            <person name="Andreopoulos B."/>
            <person name="Lu D."/>
            <person name="Skrede I."/>
            <person name="Drula E."/>
            <person name="Henrissat B."/>
            <person name="Morin E."/>
            <person name="Kohler A."/>
            <person name="Barry K."/>
            <person name="LaButti K."/>
            <person name="Morin E."/>
            <person name="Salamov A."/>
            <person name="Lipzen A."/>
            <person name="Mereny Z."/>
            <person name="Hegedus B."/>
            <person name="Baldrian P."/>
            <person name="Stursova M."/>
            <person name="Weitz H."/>
            <person name="Taylor A."/>
            <person name="Grigoriev I.V."/>
            <person name="Nagy L.G."/>
            <person name="Martin F."/>
            <person name="Kauserud H."/>
        </authorList>
    </citation>
    <scope>NUCLEOTIDE SEQUENCE</scope>
    <source>
        <strain evidence="1">CBHHK200</strain>
    </source>
</reference>
<evidence type="ECO:0000313" key="1">
    <source>
        <dbReference type="EMBL" id="KAJ7042819.1"/>
    </source>
</evidence>
<comment type="caution">
    <text evidence="1">The sequence shown here is derived from an EMBL/GenBank/DDBJ whole genome shotgun (WGS) entry which is preliminary data.</text>
</comment>
<accession>A0AAD6XEZ0</accession>
<sequence>MNSFWRVARINSIRSRHYSSRVEPNSFLVDRNSVHRLVEEELDPPRRQFPRISTLQPRKLQPGDFMETLPYGFHLFYRKPATPDLERSLTLQHRGGELAWTDALPPTPCRGFLYFHNPANRTAPLAATLRFRLTPDFSPASRISPQAAFAAGSDLQIPGADGFPWSMALWTLVKYPVFGHLCNVLRNEGARLPAHPWPGTRQMDEFSVMLYARGQPFLVDFSLPSLRVWLPQLSGPPLAARIEPGFVDLKNKKYRMPYTGLGIMALELLEDGRFGIQLLKILSLAKQYVNESVERPVEGMIRPLAYAPLLFKEAAKPGDSKFVGRKGSVAVALENLPHVSELPWYSQTKVNN</sequence>
<proteinExistence type="predicted"/>
<evidence type="ECO:0000313" key="2">
    <source>
        <dbReference type="Proteomes" id="UP001218188"/>
    </source>
</evidence>